<dbReference type="InterPro" id="IPR052530">
    <property type="entry name" value="NAD(P)H_nitroreductase"/>
</dbReference>
<feature type="domain" description="Nitroreductase" evidence="9">
    <location>
        <begin position="23"/>
        <end position="168"/>
    </location>
</feature>
<evidence type="ECO:0000256" key="8">
    <source>
        <dbReference type="PIRNR" id="PIRNR000232"/>
    </source>
</evidence>
<sequence>MKKHAHIALESLLSRASTDALAEPAPKGDELETILSAVMRAPDHGKLRPWRLLVVQGDARVKLAEKIVASMKRLDPEPDQKKMDKRYKRFSTMPMTIVLGMHLRPDDKKIPLIEQELAVGAAGMNLLNALHAAGYGAVWVSGEVTYDPVLAAELGFLAPHALAGFFFVGTPEKEDREPKRRSVMPYVVDWTGGPVSFEADKD</sequence>
<dbReference type="CDD" id="cd02135">
    <property type="entry name" value="YdjA-like"/>
    <property type="match status" value="1"/>
</dbReference>
<dbReference type="PIRSF" id="PIRSF000232">
    <property type="entry name" value="YdjA"/>
    <property type="match status" value="1"/>
</dbReference>
<dbReference type="Gene3D" id="3.40.109.10">
    <property type="entry name" value="NADH Oxidase"/>
    <property type="match status" value="1"/>
</dbReference>
<organism evidence="10 11">
    <name type="scientific">Acetobacter conturbans</name>
    <dbReference type="NCBI Taxonomy" id="1737472"/>
    <lineage>
        <taxon>Bacteria</taxon>
        <taxon>Pseudomonadati</taxon>
        <taxon>Pseudomonadota</taxon>
        <taxon>Alphaproteobacteria</taxon>
        <taxon>Acetobacterales</taxon>
        <taxon>Acetobacteraceae</taxon>
        <taxon>Acetobacter</taxon>
    </lineage>
</organism>
<protein>
    <recommendedName>
        <fullName evidence="8">Putative NAD(P)H nitroreductase</fullName>
        <ecNumber evidence="8">1.-.-.-</ecNumber>
    </recommendedName>
</protein>
<keyword evidence="7 8" id="KW-0520">NAD</keyword>
<evidence type="ECO:0000256" key="4">
    <source>
        <dbReference type="ARBA" id="ARBA00022643"/>
    </source>
</evidence>
<evidence type="ECO:0000313" key="11">
    <source>
        <dbReference type="Proteomes" id="UP000631653"/>
    </source>
</evidence>
<comment type="similarity">
    <text evidence="2 8">Belongs to the nitroreductase family.</text>
</comment>
<gene>
    <name evidence="10" type="ORF">GOB81_01570</name>
</gene>
<dbReference type="PANTHER" id="PTHR43821">
    <property type="entry name" value="NAD(P)H NITROREDUCTASE YDJA-RELATED"/>
    <property type="match status" value="1"/>
</dbReference>
<reference evidence="10 11" key="1">
    <citation type="journal article" date="2020" name="Int. J. Syst. Evol. Microbiol.">
        <title>Novel acetic acid bacteria from cider fermentations: Acetobacter conturbans sp. nov. and Acetobacter fallax sp. nov.</title>
        <authorList>
            <person name="Sombolestani A.S."/>
            <person name="Cleenwerck I."/>
            <person name="Cnockaert M."/>
            <person name="Borremans W."/>
            <person name="Wieme A.D."/>
            <person name="De Vuyst L."/>
            <person name="Vandamme P."/>
        </authorList>
    </citation>
    <scope>NUCLEOTIDE SEQUENCE [LARGE SCALE GENOMIC DNA]</scope>
    <source>
        <strain evidence="10 11">LMG 1627</strain>
    </source>
</reference>
<keyword evidence="11" id="KW-1185">Reference proteome</keyword>
<keyword evidence="6 8" id="KW-0560">Oxidoreductase</keyword>
<evidence type="ECO:0000259" key="9">
    <source>
        <dbReference type="Pfam" id="PF00881"/>
    </source>
</evidence>
<evidence type="ECO:0000256" key="6">
    <source>
        <dbReference type="ARBA" id="ARBA00023002"/>
    </source>
</evidence>
<dbReference type="InterPro" id="IPR026021">
    <property type="entry name" value="YdjA-like"/>
</dbReference>
<dbReference type="InterPro" id="IPR000415">
    <property type="entry name" value="Nitroreductase-like"/>
</dbReference>
<evidence type="ECO:0000256" key="2">
    <source>
        <dbReference type="ARBA" id="ARBA00007118"/>
    </source>
</evidence>
<name>A0ABX0JWR4_9PROT</name>
<keyword evidence="4 8" id="KW-0288">FMN</keyword>
<dbReference type="Pfam" id="PF00881">
    <property type="entry name" value="Nitroreductase"/>
    <property type="match status" value="1"/>
</dbReference>
<keyword evidence="3 8" id="KW-0285">Flavoprotein</keyword>
<dbReference type="PANTHER" id="PTHR43821:SF1">
    <property type="entry name" value="NAD(P)H NITROREDUCTASE YDJA-RELATED"/>
    <property type="match status" value="1"/>
</dbReference>
<comment type="caution">
    <text evidence="10">The sequence shown here is derived from an EMBL/GenBank/DDBJ whole genome shotgun (WGS) entry which is preliminary data.</text>
</comment>
<keyword evidence="5 8" id="KW-0521">NADP</keyword>
<dbReference type="Proteomes" id="UP000631653">
    <property type="component" value="Unassembled WGS sequence"/>
</dbReference>
<accession>A0ABX0JWR4</accession>
<evidence type="ECO:0000256" key="5">
    <source>
        <dbReference type="ARBA" id="ARBA00022857"/>
    </source>
</evidence>
<evidence type="ECO:0000256" key="1">
    <source>
        <dbReference type="ARBA" id="ARBA00001917"/>
    </source>
</evidence>
<evidence type="ECO:0000313" key="10">
    <source>
        <dbReference type="EMBL" id="NHN87327.1"/>
    </source>
</evidence>
<proteinExistence type="inferred from homology"/>
<comment type="cofactor">
    <cofactor evidence="1 8">
        <name>FMN</name>
        <dbReference type="ChEBI" id="CHEBI:58210"/>
    </cofactor>
</comment>
<dbReference type="InterPro" id="IPR029479">
    <property type="entry name" value="Nitroreductase"/>
</dbReference>
<dbReference type="EC" id="1.-.-.-" evidence="8"/>
<evidence type="ECO:0000256" key="3">
    <source>
        <dbReference type="ARBA" id="ARBA00022630"/>
    </source>
</evidence>
<dbReference type="EMBL" id="WOSY01000001">
    <property type="protein sequence ID" value="NHN87327.1"/>
    <property type="molecule type" value="Genomic_DNA"/>
</dbReference>
<dbReference type="SUPFAM" id="SSF55469">
    <property type="entry name" value="FMN-dependent nitroreductase-like"/>
    <property type="match status" value="1"/>
</dbReference>
<evidence type="ECO:0000256" key="7">
    <source>
        <dbReference type="ARBA" id="ARBA00023027"/>
    </source>
</evidence>